<reference evidence="3 4" key="1">
    <citation type="submission" date="2018-06" db="EMBL/GenBank/DDBJ databases">
        <authorList>
            <consortium name="Pathogen Informatics"/>
            <person name="Doyle S."/>
        </authorList>
    </citation>
    <scope>NUCLEOTIDE SEQUENCE [LARGE SCALE GENOMIC DNA]</scope>
    <source>
        <strain evidence="3 4">NCTC11535</strain>
    </source>
</reference>
<accession>A0ABY1VNG9</accession>
<dbReference type="GO" id="GO:0004867">
    <property type="term" value="F:serine-type endopeptidase inhibitor activity"/>
    <property type="evidence" value="ECO:0007669"/>
    <property type="project" value="UniProtKB-KW"/>
</dbReference>
<dbReference type="RefSeq" id="WP_111836597.1">
    <property type="nucleotide sequence ID" value="NZ_UAPQ01000007.1"/>
</dbReference>
<dbReference type="Pfam" id="PF00079">
    <property type="entry name" value="Serpin"/>
    <property type="match status" value="1"/>
</dbReference>
<keyword evidence="3" id="KW-0722">Serine protease inhibitor</keyword>
<dbReference type="PANTHER" id="PTHR11461">
    <property type="entry name" value="SERINE PROTEASE INHIBITOR, SERPIN"/>
    <property type="match status" value="1"/>
</dbReference>
<evidence type="ECO:0000259" key="2">
    <source>
        <dbReference type="SMART" id="SM00093"/>
    </source>
</evidence>
<dbReference type="PROSITE" id="PS51318">
    <property type="entry name" value="TAT"/>
    <property type="match status" value="1"/>
</dbReference>
<comment type="similarity">
    <text evidence="1">Belongs to the serpin family.</text>
</comment>
<sequence>MSTPDPAAPTRRTLMVGVPALAAAALTGLAGCSILEGVAPGSPARALRAIDSLPTKAKPTTPPADIASSTAAALAASNLGRRLLTQRLTASPRSNALVCPVGITLTLAILYAQASTLGKGVAELLADPSTGTDADATQRDTRWRRAQLALQRFDVASLRQLQDFDAKKLPEKPLVHVANNLLLVGTAKDSINQSYVDAARTWYDADVNYVALDRAGEALDAWTTLHTGGMIRKSGLTLGADTRLVIQNAVLLAARWSLPFRATNTLKDQPFKQPGNSETRADLLVANGHFTLVEEPDWQALRLPYGVVDPSQSTGRGLALDVVLPRQTISPTELGEGVWAEATTALTAAEDKGKQGPEVHLRLPRLDLSTEATDLLAELKTMGVELGNLEHLGVGLAVDQTVQQARLMVDEEGTVAAALTEANVGVRAPLQEDEPVEFFADHPFVARIVDTATGMPVFEVVVMDPASHSAL</sequence>
<proteinExistence type="inferred from homology"/>
<dbReference type="EMBL" id="UAPQ01000007">
    <property type="protein sequence ID" value="SPT53655.1"/>
    <property type="molecule type" value="Genomic_DNA"/>
</dbReference>
<dbReference type="PANTHER" id="PTHR11461:SF211">
    <property type="entry name" value="GH10112P-RELATED"/>
    <property type="match status" value="1"/>
</dbReference>
<dbReference type="InterPro" id="IPR023796">
    <property type="entry name" value="Serpin_dom"/>
</dbReference>
<keyword evidence="3" id="KW-0646">Protease inhibitor</keyword>
<feature type="domain" description="Serpin" evidence="2">
    <location>
        <begin position="81"/>
        <end position="465"/>
    </location>
</feature>
<organism evidence="3 4">
    <name type="scientific">Actinomyces bovis</name>
    <dbReference type="NCBI Taxonomy" id="1658"/>
    <lineage>
        <taxon>Bacteria</taxon>
        <taxon>Bacillati</taxon>
        <taxon>Actinomycetota</taxon>
        <taxon>Actinomycetes</taxon>
        <taxon>Actinomycetales</taxon>
        <taxon>Actinomycetaceae</taxon>
        <taxon>Actinomyces</taxon>
    </lineage>
</organism>
<dbReference type="SMART" id="SM00093">
    <property type="entry name" value="SERPIN"/>
    <property type="match status" value="1"/>
</dbReference>
<name>A0ABY1VNG9_9ACTO</name>
<protein>
    <submittedName>
        <fullName evidence="3">Serine protease inhibitor</fullName>
    </submittedName>
</protein>
<evidence type="ECO:0000256" key="1">
    <source>
        <dbReference type="RuleBase" id="RU000411"/>
    </source>
</evidence>
<comment type="caution">
    <text evidence="3">The sequence shown here is derived from an EMBL/GenBank/DDBJ whole genome shotgun (WGS) entry which is preliminary data.</text>
</comment>
<gene>
    <name evidence="3" type="ORF">NCTC11535_01328</name>
</gene>
<dbReference type="Gene3D" id="3.30.497.10">
    <property type="entry name" value="Antithrombin, subunit I, domain 2"/>
    <property type="match status" value="1"/>
</dbReference>
<dbReference type="Gene3D" id="2.30.39.10">
    <property type="entry name" value="Alpha-1-antitrypsin, domain 1"/>
    <property type="match status" value="1"/>
</dbReference>
<dbReference type="InterPro" id="IPR036186">
    <property type="entry name" value="Serpin_sf"/>
</dbReference>
<dbReference type="Proteomes" id="UP000250006">
    <property type="component" value="Unassembled WGS sequence"/>
</dbReference>
<dbReference type="InterPro" id="IPR006311">
    <property type="entry name" value="TAT_signal"/>
</dbReference>
<dbReference type="SUPFAM" id="SSF56574">
    <property type="entry name" value="Serpins"/>
    <property type="match status" value="1"/>
</dbReference>
<evidence type="ECO:0000313" key="4">
    <source>
        <dbReference type="Proteomes" id="UP000250006"/>
    </source>
</evidence>
<dbReference type="InterPro" id="IPR042185">
    <property type="entry name" value="Serpin_sf_2"/>
</dbReference>
<evidence type="ECO:0000313" key="3">
    <source>
        <dbReference type="EMBL" id="SPT53655.1"/>
    </source>
</evidence>
<dbReference type="InterPro" id="IPR042178">
    <property type="entry name" value="Serpin_sf_1"/>
</dbReference>
<keyword evidence="4" id="KW-1185">Reference proteome</keyword>
<dbReference type="InterPro" id="IPR000215">
    <property type="entry name" value="Serpin_fam"/>
</dbReference>